<reference evidence="3 4" key="1">
    <citation type="submission" date="2019-03" db="EMBL/GenBank/DDBJ databases">
        <title>Genomic analyses of the natural microbiome of Caenorhabditis elegans.</title>
        <authorList>
            <person name="Samuel B."/>
        </authorList>
    </citation>
    <scope>NUCLEOTIDE SEQUENCE [LARGE SCALE GENOMIC DNA]</scope>
    <source>
        <strain evidence="3 4">JUb89</strain>
    </source>
</reference>
<evidence type="ECO:0000256" key="1">
    <source>
        <dbReference type="SAM" id="Coils"/>
    </source>
</evidence>
<feature type="transmembrane region" description="Helical" evidence="2">
    <location>
        <begin position="6"/>
        <end position="26"/>
    </location>
</feature>
<sequence>MNNPKAQYWIFIIITILYFLILHQFFDVTFIKVKSLPVNVLGDFLAGTFSPLAFLFLILGYLQTNKSLGQNSEAITQQAIALQQQATSLQMQSDELKISNQALQAQATELRNSVEQQMEQVRISNEQLDYYKQKDINDSEKEIRKAKPELHLARYGSGHTFGSYRLMNLGGEAKLIKSTDVNNIAFPILPPKQSHTFDLEQNLEELTFTYSDQFGNKYSSRFKAESSGICDFEITSTQSL</sequence>
<accession>A0A4R1XFJ0</accession>
<organism evidence="3 4">
    <name type="scientific">Acinetobacter calcoaceticus</name>
    <dbReference type="NCBI Taxonomy" id="471"/>
    <lineage>
        <taxon>Bacteria</taxon>
        <taxon>Pseudomonadati</taxon>
        <taxon>Pseudomonadota</taxon>
        <taxon>Gammaproteobacteria</taxon>
        <taxon>Moraxellales</taxon>
        <taxon>Moraxellaceae</taxon>
        <taxon>Acinetobacter</taxon>
        <taxon>Acinetobacter calcoaceticus/baumannii complex</taxon>
    </lineage>
</organism>
<keyword evidence="1" id="KW-0175">Coiled coil</keyword>
<proteinExistence type="predicted"/>
<protein>
    <submittedName>
        <fullName evidence="3">Uncharacterized protein</fullName>
    </submittedName>
</protein>
<evidence type="ECO:0000256" key="2">
    <source>
        <dbReference type="SAM" id="Phobius"/>
    </source>
</evidence>
<evidence type="ECO:0000313" key="3">
    <source>
        <dbReference type="EMBL" id="TCM61876.1"/>
    </source>
</evidence>
<dbReference type="EMBL" id="SLVJ01000026">
    <property type="protein sequence ID" value="TCM61876.1"/>
    <property type="molecule type" value="Genomic_DNA"/>
</dbReference>
<dbReference type="OrthoDB" id="7408523at2"/>
<comment type="caution">
    <text evidence="3">The sequence shown here is derived from an EMBL/GenBank/DDBJ whole genome shotgun (WGS) entry which is preliminary data.</text>
</comment>
<dbReference type="AlphaFoldDB" id="A0A4R1XFJ0"/>
<name>A0A4R1XFJ0_ACICA</name>
<gene>
    <name evidence="3" type="ORF">EC844_12630</name>
</gene>
<evidence type="ECO:0000313" key="4">
    <source>
        <dbReference type="Proteomes" id="UP000294963"/>
    </source>
</evidence>
<keyword evidence="2" id="KW-0472">Membrane</keyword>
<feature type="transmembrane region" description="Helical" evidence="2">
    <location>
        <begin position="38"/>
        <end position="62"/>
    </location>
</feature>
<keyword evidence="2" id="KW-1133">Transmembrane helix</keyword>
<keyword evidence="4" id="KW-1185">Reference proteome</keyword>
<dbReference type="Proteomes" id="UP000294963">
    <property type="component" value="Unassembled WGS sequence"/>
</dbReference>
<feature type="coiled-coil region" evidence="1">
    <location>
        <begin position="86"/>
        <end position="120"/>
    </location>
</feature>
<keyword evidence="2" id="KW-0812">Transmembrane</keyword>